<name>A0A6B1DX56_9CHLR</name>
<dbReference type="InterPro" id="IPR023198">
    <property type="entry name" value="PGP-like_dom2"/>
</dbReference>
<dbReference type="SFLD" id="SFLDS00003">
    <property type="entry name" value="Haloacid_Dehalogenase"/>
    <property type="match status" value="1"/>
</dbReference>
<dbReference type="SUPFAM" id="SSF56784">
    <property type="entry name" value="HAD-like"/>
    <property type="match status" value="1"/>
</dbReference>
<evidence type="ECO:0000313" key="1">
    <source>
        <dbReference type="EMBL" id="MYD91971.1"/>
    </source>
</evidence>
<dbReference type="EMBL" id="VXPY01000122">
    <property type="protein sequence ID" value="MYD91971.1"/>
    <property type="molecule type" value="Genomic_DNA"/>
</dbReference>
<dbReference type="Gene3D" id="1.10.150.240">
    <property type="entry name" value="Putative phosphatase, domain 2"/>
    <property type="match status" value="1"/>
</dbReference>
<gene>
    <name evidence="1" type="ORF">F4Y08_16855</name>
</gene>
<dbReference type="Gene3D" id="3.40.50.1000">
    <property type="entry name" value="HAD superfamily/HAD-like"/>
    <property type="match status" value="1"/>
</dbReference>
<dbReference type="NCBIfam" id="TIGR01509">
    <property type="entry name" value="HAD-SF-IA-v3"/>
    <property type="match status" value="1"/>
</dbReference>
<reference evidence="1" key="1">
    <citation type="submission" date="2019-09" db="EMBL/GenBank/DDBJ databases">
        <title>Characterisation of the sponge microbiome using genome-centric metagenomics.</title>
        <authorList>
            <person name="Engelberts J.P."/>
            <person name="Robbins S.J."/>
            <person name="De Goeij J.M."/>
            <person name="Aranda M."/>
            <person name="Bell S.C."/>
            <person name="Webster N.S."/>
        </authorList>
    </citation>
    <scope>NUCLEOTIDE SEQUENCE</scope>
    <source>
        <strain evidence="1">SB0662_bin_9</strain>
    </source>
</reference>
<dbReference type="SFLD" id="SFLDG01129">
    <property type="entry name" value="C1.5:_HAD__Beta-PGM__Phosphata"/>
    <property type="match status" value="1"/>
</dbReference>
<dbReference type="Pfam" id="PF00702">
    <property type="entry name" value="Hydrolase"/>
    <property type="match status" value="1"/>
</dbReference>
<dbReference type="InterPro" id="IPR023214">
    <property type="entry name" value="HAD_sf"/>
</dbReference>
<comment type="caution">
    <text evidence="1">The sequence shown here is derived from an EMBL/GenBank/DDBJ whole genome shotgun (WGS) entry which is preliminary data.</text>
</comment>
<dbReference type="PANTHER" id="PTHR18901:SF38">
    <property type="entry name" value="PSEUDOURIDINE-5'-PHOSPHATASE"/>
    <property type="match status" value="1"/>
</dbReference>
<proteinExistence type="predicted"/>
<protein>
    <submittedName>
        <fullName evidence="1">HAD family phosphatase</fullName>
    </submittedName>
</protein>
<dbReference type="InterPro" id="IPR006439">
    <property type="entry name" value="HAD-SF_hydro_IA"/>
</dbReference>
<accession>A0A6B1DX56</accession>
<dbReference type="AlphaFoldDB" id="A0A6B1DX56"/>
<dbReference type="PRINTS" id="PR00413">
    <property type="entry name" value="HADHALOGNASE"/>
</dbReference>
<sequence length="234" mass="26099">MTTAAVSQPEPRLTAVIFDFDGTLIDSERMEFESWARIFEDHGAELTTEIWADFVGVWVHPAIFDVLRGLTDRHVDEEAILARHGELYPELSKHLTLMPGVETLANAVREAGLRTAICTNSDREWVNQHWQRLGLDRWFDDDHVYTGDMDRRHKPAPDLYHLTLHGLGVPGQEVVVLEDSVHGVTAALAAGLTVFAIPTAVSQQAAYPAGARVVDSMHDLTVDDLRRALCEKVV</sequence>
<dbReference type="SFLD" id="SFLDG01135">
    <property type="entry name" value="C1.5.6:_HAD__Beta-PGM__Phospha"/>
    <property type="match status" value="1"/>
</dbReference>
<dbReference type="PANTHER" id="PTHR18901">
    <property type="entry name" value="2-DEOXYGLUCOSE-6-PHOSPHATE PHOSPHATASE 2"/>
    <property type="match status" value="1"/>
</dbReference>
<organism evidence="1">
    <name type="scientific">Caldilineaceae bacterium SB0662_bin_9</name>
    <dbReference type="NCBI Taxonomy" id="2605258"/>
    <lineage>
        <taxon>Bacteria</taxon>
        <taxon>Bacillati</taxon>
        <taxon>Chloroflexota</taxon>
        <taxon>Caldilineae</taxon>
        <taxon>Caldilineales</taxon>
        <taxon>Caldilineaceae</taxon>
    </lineage>
</organism>
<dbReference type="InterPro" id="IPR036412">
    <property type="entry name" value="HAD-like_sf"/>
</dbReference>